<reference evidence="10" key="1">
    <citation type="journal article" date="2019" name="Int. J. Syst. Evol. Microbiol.">
        <title>The Global Catalogue of Microorganisms (GCM) 10K type strain sequencing project: providing services to taxonomists for standard genome sequencing and annotation.</title>
        <authorList>
            <consortium name="The Broad Institute Genomics Platform"/>
            <consortium name="The Broad Institute Genome Sequencing Center for Infectious Disease"/>
            <person name="Wu L."/>
            <person name="Ma J."/>
        </authorList>
    </citation>
    <scope>NUCLEOTIDE SEQUENCE [LARGE SCALE GENOMIC DNA]</scope>
    <source>
        <strain evidence="10">JCM 17839</strain>
    </source>
</reference>
<evidence type="ECO:0000256" key="6">
    <source>
        <dbReference type="ARBA" id="ARBA00023136"/>
    </source>
</evidence>
<keyword evidence="4 7" id="KW-0812">Transmembrane</keyword>
<keyword evidence="3" id="KW-1003">Cell membrane</keyword>
<organism evidence="9 10">
    <name type="scientific">Microbacterium panaciterrae</name>
    <dbReference type="NCBI Taxonomy" id="985759"/>
    <lineage>
        <taxon>Bacteria</taxon>
        <taxon>Bacillati</taxon>
        <taxon>Actinomycetota</taxon>
        <taxon>Actinomycetes</taxon>
        <taxon>Micrococcales</taxon>
        <taxon>Microbacteriaceae</taxon>
        <taxon>Microbacterium</taxon>
    </lineage>
</organism>
<proteinExistence type="inferred from homology"/>
<evidence type="ECO:0000256" key="5">
    <source>
        <dbReference type="ARBA" id="ARBA00022989"/>
    </source>
</evidence>
<evidence type="ECO:0000256" key="4">
    <source>
        <dbReference type="ARBA" id="ARBA00022692"/>
    </source>
</evidence>
<dbReference type="InterPro" id="IPR035906">
    <property type="entry name" value="MetI-like_sf"/>
</dbReference>
<keyword evidence="10" id="KW-1185">Reference proteome</keyword>
<evidence type="ECO:0000256" key="1">
    <source>
        <dbReference type="ARBA" id="ARBA00004651"/>
    </source>
</evidence>
<dbReference type="EMBL" id="BAABGP010000004">
    <property type="protein sequence ID" value="GAA4479471.1"/>
    <property type="molecule type" value="Genomic_DNA"/>
</dbReference>
<dbReference type="InterPro" id="IPR050901">
    <property type="entry name" value="BP-dep_ABC_trans_perm"/>
</dbReference>
<feature type="transmembrane region" description="Helical" evidence="7">
    <location>
        <begin position="240"/>
        <end position="260"/>
    </location>
</feature>
<dbReference type="CDD" id="cd06261">
    <property type="entry name" value="TM_PBP2"/>
    <property type="match status" value="1"/>
</dbReference>
<feature type="transmembrane region" description="Helical" evidence="7">
    <location>
        <begin position="107"/>
        <end position="127"/>
    </location>
</feature>
<comment type="similarity">
    <text evidence="7">Belongs to the binding-protein-dependent transport system permease family.</text>
</comment>
<feature type="transmembrane region" description="Helical" evidence="7">
    <location>
        <begin position="139"/>
        <end position="162"/>
    </location>
</feature>
<dbReference type="InterPro" id="IPR000515">
    <property type="entry name" value="MetI-like"/>
</dbReference>
<accession>A0ABP8P1Q8</accession>
<keyword evidence="5 7" id="KW-1133">Transmembrane helix</keyword>
<evidence type="ECO:0000313" key="9">
    <source>
        <dbReference type="EMBL" id="GAA4479471.1"/>
    </source>
</evidence>
<feature type="transmembrane region" description="Helical" evidence="7">
    <location>
        <begin position="12"/>
        <end position="32"/>
    </location>
</feature>
<dbReference type="SUPFAM" id="SSF161098">
    <property type="entry name" value="MetI-like"/>
    <property type="match status" value="1"/>
</dbReference>
<protein>
    <recommendedName>
        <fullName evidence="8">ABC transmembrane type-1 domain-containing protein</fullName>
    </recommendedName>
</protein>
<feature type="domain" description="ABC transmembrane type-1" evidence="8">
    <location>
        <begin position="71"/>
        <end position="261"/>
    </location>
</feature>
<keyword evidence="2 7" id="KW-0813">Transport</keyword>
<keyword evidence="6 7" id="KW-0472">Membrane</keyword>
<evidence type="ECO:0000256" key="3">
    <source>
        <dbReference type="ARBA" id="ARBA00022475"/>
    </source>
</evidence>
<dbReference type="PANTHER" id="PTHR32243">
    <property type="entry name" value="MALTOSE TRANSPORT SYSTEM PERMEASE-RELATED"/>
    <property type="match status" value="1"/>
</dbReference>
<dbReference type="PROSITE" id="PS50928">
    <property type="entry name" value="ABC_TM1"/>
    <property type="match status" value="1"/>
</dbReference>
<sequence length="275" mass="29772">MKHRSVAGPIVGYTVLVVASLFAMFPLFWVLLTSLKSPADAQASASKAFDFEATSENYLQLFSDLAFRDALIASVVITVISTLIVAVLATLGGYAFARLRFLGRKTLAIVMVCVQIIPGIVLVIPLYRLVSDAGLYDQWLPIMLILATLNIPFATWLTMAFFQSMPIEIEEAALIDGTNRVQLFRHVLLPMVAPGIATAAIFTAIAVWNSFLIPLILGQARAATLTVYAAHFVTFQEVNWGPLSAAAVLIFAPIVLFVLVTQRALVQGLTSGSVK</sequence>
<gene>
    <name evidence="9" type="ORF">GCM10023171_04900</name>
</gene>
<evidence type="ECO:0000313" key="10">
    <source>
        <dbReference type="Proteomes" id="UP001500731"/>
    </source>
</evidence>
<evidence type="ECO:0000256" key="7">
    <source>
        <dbReference type="RuleBase" id="RU363032"/>
    </source>
</evidence>
<feature type="transmembrane region" description="Helical" evidence="7">
    <location>
        <begin position="183"/>
        <end position="208"/>
    </location>
</feature>
<evidence type="ECO:0000256" key="2">
    <source>
        <dbReference type="ARBA" id="ARBA00022448"/>
    </source>
</evidence>
<feature type="transmembrane region" description="Helical" evidence="7">
    <location>
        <begin position="71"/>
        <end position="95"/>
    </location>
</feature>
<comment type="caution">
    <text evidence="9">The sequence shown here is derived from an EMBL/GenBank/DDBJ whole genome shotgun (WGS) entry which is preliminary data.</text>
</comment>
<evidence type="ECO:0000259" key="8">
    <source>
        <dbReference type="PROSITE" id="PS50928"/>
    </source>
</evidence>
<dbReference type="PANTHER" id="PTHR32243:SF18">
    <property type="entry name" value="INNER MEMBRANE ABC TRANSPORTER PERMEASE PROTEIN YCJP"/>
    <property type="match status" value="1"/>
</dbReference>
<comment type="subcellular location">
    <subcellularLocation>
        <location evidence="1 7">Cell membrane</location>
        <topology evidence="1 7">Multi-pass membrane protein</topology>
    </subcellularLocation>
</comment>
<dbReference type="Proteomes" id="UP001500731">
    <property type="component" value="Unassembled WGS sequence"/>
</dbReference>
<dbReference type="Gene3D" id="1.10.3720.10">
    <property type="entry name" value="MetI-like"/>
    <property type="match status" value="1"/>
</dbReference>
<dbReference type="Pfam" id="PF00528">
    <property type="entry name" value="BPD_transp_1"/>
    <property type="match status" value="1"/>
</dbReference>
<name>A0ABP8P1Q8_9MICO</name>